<evidence type="ECO:0000313" key="1">
    <source>
        <dbReference type="EMBL" id="KAF2538400.1"/>
    </source>
</evidence>
<protein>
    <submittedName>
        <fullName evidence="1">Uncharacterized protein</fullName>
    </submittedName>
</protein>
<proteinExistence type="predicted"/>
<sequence length="96" mass="11383">MPLKAPTILPGFEPHPSIVAPEVFEKMRLYMDYVDLEERIIREAKMRKTLQELSKDPIARDHISDWKEHHWFPRKSIETEEDLSTSVELILPLFLL</sequence>
<organism evidence="1 2">
    <name type="scientific">Brassica cretica</name>
    <name type="common">Mustard</name>
    <dbReference type="NCBI Taxonomy" id="69181"/>
    <lineage>
        <taxon>Eukaryota</taxon>
        <taxon>Viridiplantae</taxon>
        <taxon>Streptophyta</taxon>
        <taxon>Embryophyta</taxon>
        <taxon>Tracheophyta</taxon>
        <taxon>Spermatophyta</taxon>
        <taxon>Magnoliopsida</taxon>
        <taxon>eudicotyledons</taxon>
        <taxon>Gunneridae</taxon>
        <taxon>Pentapetalae</taxon>
        <taxon>rosids</taxon>
        <taxon>malvids</taxon>
        <taxon>Brassicales</taxon>
        <taxon>Brassicaceae</taxon>
        <taxon>Brassiceae</taxon>
        <taxon>Brassica</taxon>
    </lineage>
</organism>
<accession>A0A8S9FXG8</accession>
<dbReference type="Proteomes" id="UP000712281">
    <property type="component" value="Unassembled WGS sequence"/>
</dbReference>
<comment type="caution">
    <text evidence="1">The sequence shown here is derived from an EMBL/GenBank/DDBJ whole genome shotgun (WGS) entry which is preliminary data.</text>
</comment>
<dbReference type="AlphaFoldDB" id="A0A8S9FXG8"/>
<evidence type="ECO:0000313" key="2">
    <source>
        <dbReference type="Proteomes" id="UP000712281"/>
    </source>
</evidence>
<name>A0A8S9FXG8_BRACR</name>
<reference evidence="1" key="1">
    <citation type="submission" date="2019-12" db="EMBL/GenBank/DDBJ databases">
        <title>Genome sequencing and annotation of Brassica cretica.</title>
        <authorList>
            <person name="Studholme D.J."/>
            <person name="Sarris P.F."/>
        </authorList>
    </citation>
    <scope>NUCLEOTIDE SEQUENCE</scope>
    <source>
        <strain evidence="1">PFS-001/15</strain>
        <tissue evidence="1">Leaf</tissue>
    </source>
</reference>
<gene>
    <name evidence="1" type="ORF">F2Q68_00021627</name>
</gene>
<dbReference type="EMBL" id="QGKW02002228">
    <property type="protein sequence ID" value="KAF2538400.1"/>
    <property type="molecule type" value="Genomic_DNA"/>
</dbReference>